<evidence type="ECO:0000256" key="3">
    <source>
        <dbReference type="ARBA" id="ARBA00023123"/>
    </source>
</evidence>
<dbReference type="PROSITE" id="PS50103">
    <property type="entry name" value="ZF_C3H1"/>
    <property type="match status" value="1"/>
</dbReference>
<dbReference type="InterPro" id="IPR013103">
    <property type="entry name" value="RVT_2"/>
</dbReference>
<gene>
    <name evidence="12" type="primary">VIII-A</name>
    <name evidence="12" type="ORF">AK812_SmicGene27636</name>
</gene>
<dbReference type="Pfam" id="PF20708">
    <property type="entry name" value="DUF6822"/>
    <property type="match status" value="1"/>
</dbReference>
<keyword evidence="9" id="KW-1133">Transmembrane helix</keyword>
<evidence type="ECO:0000256" key="4">
    <source>
        <dbReference type="ARBA" id="ARBA00023175"/>
    </source>
</evidence>
<feature type="region of interest" description="Disordered" evidence="8">
    <location>
        <begin position="261"/>
        <end position="285"/>
    </location>
</feature>
<comment type="caution">
    <text evidence="12">The sequence shown here is derived from an EMBL/GenBank/DDBJ whole genome shotgun (WGS) entry which is preliminary data.</text>
</comment>
<sequence>METTSHLLPDRSGGKFREYGCAEGDTDVQMTVPTNGDMVRLCVTASMVPERENVLTEPARSHCDRPTDTQQAVCDTTANVMALMEVSPFEQIYDDWKAGRTIVTTIEAKTEQYSPEVAELMVADDLVAAASDVYRHALGVALAPPSSEESDIVLVHRAREWLEDQRKLRCRDFADAESFELTDVQEVSQCEVVPPCNSGSFHLGMARPPLDGHSHVIFVQSSDQSGSILAVPVDTATTFRDSSRWWRPRSEKHVELIHRSQAMETSPSCQPADPGPASSSVMGVSDDKACAERAACKAADTSSSDDLEQNQNAWYIKQQSEGHSSTSATRTSPLTADTQVESNGSRGSRNSADSVAARVNTNSGTSDDSSNRGKNETRLDAARAMRGATHCDLSSSSSSDFEFFDIPGLDSDSAGSEPAGSQAEESAEPAQNSMAAHLNGTCKPCRFHQLKEGGCRLGDSCRFCHLCSHEQARAERLRIKYEDRRTKRRQGLRRYAQMGLEAEGRLDALRPLAASEKALKIDPVAKVKAVIAHCWTVMSMRFQSLQGPKSLETLQEIEHITRWQENREKLRGPLEEDSRFFVAPLWDRLSVDKAWKDLASAASTLMDTSVRLQDGPPNDVCLEWFEALLQGLLATGMKLPEVAECCRVVAAVAVLSDPELGEESLAAAATLLRVEELALRTFLSRTEMSLGAKERVFRERTRSEAATLRASLAQELYATLFLWLTRFVAQGIAPPKAESGRLLGLLDLYGFEVFPSNGFEQFLINYCNERLQQFFNRQVFTREAEEYASEGLDCDGQWKQLTSACQLPALALLEVVAELRLFEPRQWLMVDGTPERPDSTTIGAALQVDLGLRGRRCRPQPGLWMEQLEMAMGRQRSRTRRPMEQTGRATANGSSNRGKDSRGAQLLGDKEAGKGETGSHRAGGSQLPLPRATSATHPRGVDGPVTGCGKRPWCAGTRTRTFRSGGGSRSLASSWIGIFRVALNFEHVDEKVLAGPGYLQAIFGILDGIAGEKDVSEKRRVVRAALFEGQRKKDETLSQVAVRREQEFAGADRYLTIPSELKAFILEETAALSRQGVQNLRTLTGGAADFDKMVRALKTLDVEEEPLTRDKGSFLTGAAQSDDGDEADGQDDEGSEASLEDTERVEAFLAEVSGVEEGVALEMLAAFEKEAGNQPPRRRTWKQNKDRKLAAKKERARAENRGDDKGKRAVSFVYFGFPDNGPSENTFVGWLSGGEGPGDHDPEDPIHRKDHSQLKDPAEGAAIDFKVPGETHEQLRDGFFDYRACGQGGGGWWRGLILAMALNVFFAVAPGRAGQDLIGEPAFKKLCGRLRDQGLPCLRLSEAPPAAHGVGGQASPLFQALVPCVLAGIPGVIKVTVIREDIPRLLSVGLLEATGAVIDMQRNTIDYKELGTSEAMIRMRSGHRVVDIASWKKGDSFPVPPHLSSEFGLTEGAFNQGVKLTGSAMEAYMVGISLSKLSGSRHMESTPEHKWKRLVDRLLSRRVVSQEPVVSQTCNHPLESPRAGNLEIGRPPHRAKPPAKAGKKAVAYTSQPPAVALERRAGSSSKERGAEIVESLGKVMAESTHQLQVAMAQCNQQVLAGMAQSNQHVMNGMGTMIQTMQSMQATQQGMMQEVRGLAAMGIMSAGSTELPDAAMQPPSVHGADPEAIFIEVLVASSMQRRHGLEAERQHHYHNEGEAEEDDEANLDMEEIGGDLAREDNGRGIAKLVAKLHENMGHLSNDRMIVMLKAAGAKEDVMEFVKKRFSCELCSKRQKEVRRRVAAYPRTYTFNRIVAVDTFFLPWRGSSIPILNVVDHGSHYQVTVPIKELDGTDHRGGTPGAEEAWRAFLEAWVRRFGAAEIVISDAGPEYGGAFTRGLELHSVMQHVTDAEARSTVVTNRGDLEMLLVHLTACKNQWYTRAGYSLASWCSGEIERKYEELLSDQVAHTPGRQVAAADPTELEDGERSYAQSCRIRQRARELIRAPRPASRARWSGPGLVLPLSGHIYCSSALPPEVVEQVLELERIDNLHIEGLRAARGSDLVAVTFPQPRAHRYPDSPPEDAWEQPREEAPPTEMEPPAEETAGVNSGTTAPSETIDEDQGENDDVRARASSVDITPRTPLPAREGQQLSEMQARAANTPGDRGAARKRTSWGLGRYFGLDVNEKGQFNLVACRSDEFDMRKATVEEIKGFDGSDRTEWNSIVGMNAVRVWRGQEARELRERYAGRILRSRMVRRKKPMPGVGNFKYKSRWCVLGFDDPDSETLRTFAPTPQAEIINLFFQTALNLNLSVVFGDVTSAFCQGKRLQRAAGRLFAEPCPGIDAEAGDLVELLVAVYGLEDAPVCWAETVREFLCEVLGFRRSLLDPCLFLKQDEWTTIASRPSYEEELLAKLREKFLFGKWLRGEADFNGRRVRITDTDVYMHQEKYVVEKLKAIELSKTRRAQKDSPLLEGEMESFRSMLYRVSWLSHQTCPEAAGMTSILSSRLPRATVADVIVLNKMIGHLRSTPKQGIRLRRFNPEQMCFIGMSDAGGVDGKGVGDETGADGMIEDPVQGSWLVWSSDRVPSHDEHLRVSVLSWRSTKLKRRVTSTLASETLSFAQCLGEIEWMQVLYRDMVCGDVQAETWHKIVQPFTCLLRSGGALAGRQRQCGITDARSLYDALIKCHPASRQDRRNALELAAIIDSMNRGGGMVRWTPHQRMAADMLTKADITKGNGALLHVLRSGVLHIDEGPGSLGIFGVVNDRSKCNFEEAQPVWDLLSGLLHVAYAGLKHHAINYPITTVYKEGVRADGSRRTTDDANSLQAVQFASVGVDGAVWEHPASLWPGQAESPKVQLVPSDILLVWALDGIRGDSPGQILQDAAQAFGICQHADGRCLALHIVCGLLCFGQTMLLAALCGTLAGEYNYQVNMLPYLDVAMLQTYLNVDPVNARGEHLMDAGRIVFTKASHLDIKHSMGFMDTDVWCVAPVTTLDLDGNSTVPAVVDFWAIGKNCCAGSAGGDFRCGSWSDRFAHGGLRLLDEAERPFYRLAVQQAEAAFKLQVLHPIFLHWMPEPVEEVEAYRKGGHRFFQIAVMSYFCFQFTLVFAAVFFVNKVAQW</sequence>
<dbReference type="InterPro" id="IPR049225">
    <property type="entry name" value="DUF6822"/>
</dbReference>
<feature type="compositionally biased region" description="Acidic residues" evidence="8">
    <location>
        <begin position="1122"/>
        <end position="1140"/>
    </location>
</feature>
<dbReference type="PROSITE" id="PS51456">
    <property type="entry name" value="MYOSIN_MOTOR"/>
    <property type="match status" value="1"/>
</dbReference>
<feature type="region of interest" description="Disordered" evidence="8">
    <location>
        <begin position="1170"/>
        <end position="1203"/>
    </location>
</feature>
<organism evidence="12 13">
    <name type="scientific">Symbiodinium microadriaticum</name>
    <name type="common">Dinoflagellate</name>
    <name type="synonym">Zooxanthella microadriatica</name>
    <dbReference type="NCBI Taxonomy" id="2951"/>
    <lineage>
        <taxon>Eukaryota</taxon>
        <taxon>Sar</taxon>
        <taxon>Alveolata</taxon>
        <taxon>Dinophyceae</taxon>
        <taxon>Suessiales</taxon>
        <taxon>Symbiodiniaceae</taxon>
        <taxon>Symbiodinium</taxon>
    </lineage>
</organism>
<dbReference type="InterPro" id="IPR000571">
    <property type="entry name" value="Znf_CCCH"/>
</dbReference>
<keyword evidence="4" id="KW-0505">Motor protein</keyword>
<feature type="compositionally biased region" description="Polar residues" evidence="8">
    <location>
        <begin position="2084"/>
        <end position="2093"/>
    </location>
</feature>
<dbReference type="OrthoDB" id="413122at2759"/>
<dbReference type="Pfam" id="PF07727">
    <property type="entry name" value="RVT_2"/>
    <property type="match status" value="1"/>
</dbReference>
<keyword evidence="9" id="KW-0472">Membrane</keyword>
<comment type="similarity">
    <text evidence="7">Belongs to the TRAFAC class myosin-kinesin ATPase superfamily. Myosin family.</text>
</comment>
<evidence type="ECO:0000313" key="13">
    <source>
        <dbReference type="Proteomes" id="UP000186817"/>
    </source>
</evidence>
<dbReference type="PANTHER" id="PTHR13140">
    <property type="entry name" value="MYOSIN"/>
    <property type="match status" value="1"/>
</dbReference>
<proteinExistence type="inferred from homology"/>
<dbReference type="EMBL" id="LSRX01000696">
    <property type="protein sequence ID" value="OLP90770.1"/>
    <property type="molecule type" value="Genomic_DNA"/>
</dbReference>
<feature type="compositionally biased region" description="Basic and acidic residues" evidence="8">
    <location>
        <begin position="1237"/>
        <end position="1253"/>
    </location>
</feature>
<dbReference type="GO" id="GO:0000146">
    <property type="term" value="F:microfilament motor activity"/>
    <property type="evidence" value="ECO:0007669"/>
    <property type="project" value="TreeGrafter"/>
</dbReference>
<feature type="compositionally biased region" description="Basic and acidic residues" evidence="8">
    <location>
        <begin position="1183"/>
        <end position="1203"/>
    </location>
</feature>
<dbReference type="InterPro" id="IPR036961">
    <property type="entry name" value="Kinesin_motor_dom_sf"/>
</dbReference>
<keyword evidence="5 7" id="KW-0009">Actin-binding</keyword>
<feature type="region of interest" description="Disordered" evidence="8">
    <location>
        <begin position="870"/>
        <end position="946"/>
    </location>
</feature>
<dbReference type="GO" id="GO:0016020">
    <property type="term" value="C:membrane"/>
    <property type="evidence" value="ECO:0007669"/>
    <property type="project" value="TreeGrafter"/>
</dbReference>
<evidence type="ECO:0000259" key="10">
    <source>
        <dbReference type="PROSITE" id="PS50103"/>
    </source>
</evidence>
<dbReference type="GO" id="GO:0007015">
    <property type="term" value="P:actin filament organization"/>
    <property type="evidence" value="ECO:0007669"/>
    <property type="project" value="TreeGrafter"/>
</dbReference>
<dbReference type="Gene3D" id="3.40.850.10">
    <property type="entry name" value="Kinesin motor domain"/>
    <property type="match status" value="1"/>
</dbReference>
<evidence type="ECO:0000256" key="7">
    <source>
        <dbReference type="PROSITE-ProRule" id="PRU00782"/>
    </source>
</evidence>
<keyword evidence="6" id="KW-0863">Zinc-finger</keyword>
<keyword evidence="9" id="KW-0812">Transmembrane</keyword>
<dbReference type="GO" id="GO:0005737">
    <property type="term" value="C:cytoplasm"/>
    <property type="evidence" value="ECO:0007669"/>
    <property type="project" value="TreeGrafter"/>
</dbReference>
<dbReference type="GO" id="GO:0051015">
    <property type="term" value="F:actin filament binding"/>
    <property type="evidence" value="ECO:0007669"/>
    <property type="project" value="TreeGrafter"/>
</dbReference>
<accession>A0A1Q9D6G9</accession>
<name>A0A1Q9D6G9_SYMMI</name>
<dbReference type="InterPro" id="IPR027417">
    <property type="entry name" value="P-loop_NTPase"/>
</dbReference>
<feature type="domain" description="C3H1-type" evidence="10">
    <location>
        <begin position="444"/>
        <end position="468"/>
    </location>
</feature>
<evidence type="ECO:0000313" key="12">
    <source>
        <dbReference type="EMBL" id="OLP90770.1"/>
    </source>
</evidence>
<feature type="domain" description="Myosin motor" evidence="11">
    <location>
        <begin position="625"/>
        <end position="793"/>
    </location>
</feature>
<feature type="region of interest" description="Disordered" evidence="8">
    <location>
        <begin position="1108"/>
        <end position="1141"/>
    </location>
</feature>
<dbReference type="SUPFAM" id="SSF52540">
    <property type="entry name" value="P-loop containing nucleoside triphosphate hydrolases"/>
    <property type="match status" value="1"/>
</dbReference>
<keyword evidence="13" id="KW-1185">Reference proteome</keyword>
<feature type="compositionally biased region" description="Polar residues" evidence="8">
    <location>
        <begin position="319"/>
        <end position="353"/>
    </location>
</feature>
<evidence type="ECO:0000256" key="8">
    <source>
        <dbReference type="SAM" id="MobiDB-lite"/>
    </source>
</evidence>
<dbReference type="InterPro" id="IPR001609">
    <property type="entry name" value="Myosin_head_motor_dom-like"/>
</dbReference>
<evidence type="ECO:0000256" key="9">
    <source>
        <dbReference type="SAM" id="Phobius"/>
    </source>
</evidence>
<feature type="compositionally biased region" description="Polar residues" evidence="8">
    <location>
        <begin position="887"/>
        <end position="896"/>
    </location>
</feature>
<keyword evidence="1" id="KW-0547">Nucleotide-binding</keyword>
<evidence type="ECO:0000256" key="1">
    <source>
        <dbReference type="ARBA" id="ARBA00022741"/>
    </source>
</evidence>
<dbReference type="Gene3D" id="1.20.58.530">
    <property type="match status" value="1"/>
</dbReference>
<feature type="region of interest" description="Disordered" evidence="8">
    <location>
        <begin position="2049"/>
        <end position="2147"/>
    </location>
</feature>
<feature type="region of interest" description="Disordered" evidence="8">
    <location>
        <begin position="1510"/>
        <end position="1545"/>
    </location>
</feature>
<feature type="zinc finger region" description="C3H1-type" evidence="6">
    <location>
        <begin position="444"/>
        <end position="468"/>
    </location>
</feature>
<keyword evidence="6" id="KW-0479">Metal-binding</keyword>
<evidence type="ECO:0000256" key="6">
    <source>
        <dbReference type="PROSITE-ProRule" id="PRU00723"/>
    </source>
</evidence>
<keyword evidence="6" id="KW-0862">Zinc</keyword>
<dbReference type="GO" id="GO:0005524">
    <property type="term" value="F:ATP binding"/>
    <property type="evidence" value="ECO:0007669"/>
    <property type="project" value="UniProtKB-KW"/>
</dbReference>
<feature type="compositionally biased region" description="Basic and acidic residues" evidence="8">
    <location>
        <begin position="897"/>
        <end position="919"/>
    </location>
</feature>
<feature type="transmembrane region" description="Helical" evidence="9">
    <location>
        <begin position="3069"/>
        <end position="3089"/>
    </location>
</feature>
<feature type="region of interest" description="Disordered" evidence="8">
    <location>
        <begin position="319"/>
        <end position="376"/>
    </location>
</feature>
<dbReference type="Gene3D" id="1.20.120.720">
    <property type="entry name" value="Myosin VI head, motor domain, U50 subdomain"/>
    <property type="match status" value="1"/>
</dbReference>
<feature type="compositionally biased region" description="Basic residues" evidence="8">
    <location>
        <begin position="1531"/>
        <end position="1543"/>
    </location>
</feature>
<evidence type="ECO:0000259" key="11">
    <source>
        <dbReference type="PROSITE" id="PS51456"/>
    </source>
</evidence>
<feature type="region of interest" description="Disordered" evidence="8">
    <location>
        <begin position="1234"/>
        <end position="1253"/>
    </location>
</feature>
<dbReference type="Pfam" id="PF00063">
    <property type="entry name" value="Myosin_head"/>
    <property type="match status" value="1"/>
</dbReference>
<evidence type="ECO:0000256" key="2">
    <source>
        <dbReference type="ARBA" id="ARBA00022840"/>
    </source>
</evidence>
<evidence type="ECO:0000256" key="5">
    <source>
        <dbReference type="ARBA" id="ARBA00023203"/>
    </source>
</evidence>
<feature type="region of interest" description="Disordered" evidence="8">
    <location>
        <begin position="404"/>
        <end position="432"/>
    </location>
</feature>
<dbReference type="GO" id="GO:0008270">
    <property type="term" value="F:zinc ion binding"/>
    <property type="evidence" value="ECO:0007669"/>
    <property type="project" value="UniProtKB-KW"/>
</dbReference>
<dbReference type="Proteomes" id="UP000186817">
    <property type="component" value="Unassembled WGS sequence"/>
</dbReference>
<keyword evidence="3 7" id="KW-0518">Myosin</keyword>
<keyword evidence="2" id="KW-0067">ATP-binding</keyword>
<reference evidence="12 13" key="1">
    <citation type="submission" date="2016-02" db="EMBL/GenBank/DDBJ databases">
        <title>Genome analysis of coral dinoflagellate symbionts highlights evolutionary adaptations to a symbiotic lifestyle.</title>
        <authorList>
            <person name="Aranda M."/>
            <person name="Li Y."/>
            <person name="Liew Y.J."/>
            <person name="Baumgarten S."/>
            <person name="Simakov O."/>
            <person name="Wilson M."/>
            <person name="Piel J."/>
            <person name="Ashoor H."/>
            <person name="Bougouffa S."/>
            <person name="Bajic V.B."/>
            <person name="Ryu T."/>
            <person name="Ravasi T."/>
            <person name="Bayer T."/>
            <person name="Micklem G."/>
            <person name="Kim H."/>
            <person name="Bhak J."/>
            <person name="Lajeunesse T.C."/>
            <person name="Voolstra C.R."/>
        </authorList>
    </citation>
    <scope>NUCLEOTIDE SEQUENCE [LARGE SCALE GENOMIC DNA]</scope>
    <source>
        <strain evidence="12 13">CCMP2467</strain>
    </source>
</reference>
<dbReference type="GO" id="GO:0016459">
    <property type="term" value="C:myosin complex"/>
    <property type="evidence" value="ECO:0007669"/>
    <property type="project" value="UniProtKB-KW"/>
</dbReference>
<protein>
    <submittedName>
        <fullName evidence="12">Myosin-3</fullName>
    </submittedName>
</protein>
<dbReference type="SMART" id="SM00242">
    <property type="entry name" value="MYSc"/>
    <property type="match status" value="1"/>
</dbReference>
<comment type="caution">
    <text evidence="7">Lacks conserved residue(s) required for the propagation of feature annotation.</text>
</comment>